<dbReference type="PROSITE" id="PS51569">
    <property type="entry name" value="DOT1"/>
    <property type="match status" value="1"/>
</dbReference>
<dbReference type="AlphaFoldDB" id="A0A367KVQ0"/>
<keyword evidence="5 14" id="KW-0808">Transferase</keyword>
<evidence type="ECO:0000259" key="17">
    <source>
        <dbReference type="PROSITE" id="PS51569"/>
    </source>
</evidence>
<organism evidence="18 19">
    <name type="scientific">Rhizopus stolonifer</name>
    <name type="common">Rhizopus nigricans</name>
    <dbReference type="NCBI Taxonomy" id="4846"/>
    <lineage>
        <taxon>Eukaryota</taxon>
        <taxon>Fungi</taxon>
        <taxon>Fungi incertae sedis</taxon>
        <taxon>Mucoromycota</taxon>
        <taxon>Mucoromycotina</taxon>
        <taxon>Mucoromycetes</taxon>
        <taxon>Mucorales</taxon>
        <taxon>Mucorineae</taxon>
        <taxon>Rhizopodaceae</taxon>
        <taxon>Rhizopus</taxon>
    </lineage>
</organism>
<evidence type="ECO:0000313" key="19">
    <source>
        <dbReference type="Proteomes" id="UP000253551"/>
    </source>
</evidence>
<dbReference type="SUPFAM" id="SSF53335">
    <property type="entry name" value="S-adenosyl-L-methionine-dependent methyltransferases"/>
    <property type="match status" value="1"/>
</dbReference>
<keyword evidence="8 14" id="KW-0156">Chromatin regulator</keyword>
<dbReference type="GO" id="GO:0006281">
    <property type="term" value="P:DNA repair"/>
    <property type="evidence" value="ECO:0007669"/>
    <property type="project" value="InterPro"/>
</dbReference>
<dbReference type="GO" id="GO:0000781">
    <property type="term" value="C:chromosome, telomeric region"/>
    <property type="evidence" value="ECO:0007669"/>
    <property type="project" value="GOC"/>
</dbReference>
<reference evidence="18 19" key="1">
    <citation type="journal article" date="2018" name="G3 (Bethesda)">
        <title>Phylogenetic and Phylogenomic Definition of Rhizopus Species.</title>
        <authorList>
            <person name="Gryganskyi A.P."/>
            <person name="Golan J."/>
            <person name="Dolatabadi S."/>
            <person name="Mondo S."/>
            <person name="Robb S."/>
            <person name="Idnurm A."/>
            <person name="Muszewska A."/>
            <person name="Steczkiewicz K."/>
            <person name="Masonjones S."/>
            <person name="Liao H.L."/>
            <person name="Gajdeczka M.T."/>
            <person name="Anike F."/>
            <person name="Vuek A."/>
            <person name="Anishchenko I.M."/>
            <person name="Voigt K."/>
            <person name="de Hoog G.S."/>
            <person name="Smith M.E."/>
            <person name="Heitman J."/>
            <person name="Vilgalys R."/>
            <person name="Stajich J.E."/>
        </authorList>
    </citation>
    <scope>NUCLEOTIDE SEQUENCE [LARGE SCALE GENOMIC DNA]</scope>
    <source>
        <strain evidence="18 19">LSU 92-RS-03</strain>
    </source>
</reference>
<evidence type="ECO:0000256" key="10">
    <source>
        <dbReference type="ARBA" id="ARBA00023163"/>
    </source>
</evidence>
<keyword evidence="9 14" id="KW-0805">Transcription regulation</keyword>
<evidence type="ECO:0000256" key="9">
    <source>
        <dbReference type="ARBA" id="ARBA00023015"/>
    </source>
</evidence>
<dbReference type="GO" id="GO:0042393">
    <property type="term" value="F:histone binding"/>
    <property type="evidence" value="ECO:0007669"/>
    <property type="project" value="InterPro"/>
</dbReference>
<dbReference type="GO" id="GO:0000786">
    <property type="term" value="C:nucleosome"/>
    <property type="evidence" value="ECO:0007669"/>
    <property type="project" value="InterPro"/>
</dbReference>
<dbReference type="InterPro" id="IPR025789">
    <property type="entry name" value="DOT1_dom"/>
</dbReference>
<dbReference type="Gene3D" id="3.40.50.150">
    <property type="entry name" value="Vaccinia Virus protein VP39"/>
    <property type="match status" value="1"/>
</dbReference>
<dbReference type="InterPro" id="IPR021162">
    <property type="entry name" value="Dot1"/>
</dbReference>
<feature type="binding site" evidence="15">
    <location>
        <position position="321"/>
    </location>
    <ligand>
        <name>S-adenosyl-L-methionine</name>
        <dbReference type="ChEBI" id="CHEBI:59789"/>
    </ligand>
</feature>
<evidence type="ECO:0000256" key="1">
    <source>
        <dbReference type="ARBA" id="ARBA00004123"/>
    </source>
</evidence>
<dbReference type="EC" id="2.1.1.360" evidence="2 14"/>
<dbReference type="GO" id="GO:0032259">
    <property type="term" value="P:methylation"/>
    <property type="evidence" value="ECO:0007669"/>
    <property type="project" value="UniProtKB-KW"/>
</dbReference>
<comment type="function">
    <text evidence="14">Histone methyltransferase that specifically trimethylates histone H3 to form H3K79me3. This methylation is required for telomere silencing and for the pachytene checkpoint during the meiotic cell cycle by allowing the recruitment of RAD9 to double strand breaks. Nucleosomes are preferred as substrate compared to free histone.</text>
</comment>
<dbReference type="PIRSF" id="PIRSF017570">
    <property type="entry name" value="Histone_H3-K79_MeTrfase"/>
    <property type="match status" value="1"/>
</dbReference>
<keyword evidence="7" id="KW-0677">Repeat</keyword>
<evidence type="ECO:0000256" key="6">
    <source>
        <dbReference type="ARBA" id="ARBA00022691"/>
    </source>
</evidence>
<dbReference type="PANTHER" id="PTHR21451:SF0">
    <property type="entry name" value="HISTONE-LYSINE N-METHYLTRANSFERASE, H3 LYSINE-79 SPECIFIC"/>
    <property type="match status" value="1"/>
</dbReference>
<feature type="domain" description="DOT1" evidence="17">
    <location>
        <begin position="131"/>
        <end position="468"/>
    </location>
</feature>
<dbReference type="InterPro" id="IPR030445">
    <property type="entry name" value="H3-K79_meTrfase"/>
</dbReference>
<accession>A0A367KVQ0</accession>
<evidence type="ECO:0000256" key="3">
    <source>
        <dbReference type="ARBA" id="ARBA00020987"/>
    </source>
</evidence>
<dbReference type="STRING" id="4846.A0A367KVQ0"/>
<dbReference type="InterPro" id="IPR029063">
    <property type="entry name" value="SAM-dependent_MTases_sf"/>
</dbReference>
<proteinExistence type="inferred from homology"/>
<protein>
    <recommendedName>
        <fullName evidence="3 14">Histone-lysine N-methyltransferase, H3 lysine-79 specific</fullName>
        <ecNumber evidence="2 14">2.1.1.360</ecNumber>
    </recommendedName>
    <alternativeName>
        <fullName evidence="12 14">Histone H3-K79 methyltransferase</fullName>
    </alternativeName>
</protein>
<dbReference type="Gene3D" id="1.10.260.170">
    <property type="match status" value="1"/>
</dbReference>
<comment type="caution">
    <text evidence="18">The sequence shown here is derived from an EMBL/GenBank/DDBJ whole genome shotgun (WGS) entry which is preliminary data.</text>
</comment>
<keyword evidence="11 14" id="KW-0539">Nucleus</keyword>
<evidence type="ECO:0000256" key="8">
    <source>
        <dbReference type="ARBA" id="ARBA00022853"/>
    </source>
</evidence>
<evidence type="ECO:0000256" key="15">
    <source>
        <dbReference type="PIRSR" id="PIRSR017570-1"/>
    </source>
</evidence>
<gene>
    <name evidence="18" type="primary">DOT1</name>
    <name evidence="18" type="ORF">CU098_013607</name>
</gene>
<feature type="compositionally biased region" description="Basic and acidic residues" evidence="16">
    <location>
        <begin position="77"/>
        <end position="91"/>
    </location>
</feature>
<dbReference type="Pfam" id="PF08123">
    <property type="entry name" value="DOT1"/>
    <property type="match status" value="1"/>
</dbReference>
<dbReference type="GO" id="GO:0031509">
    <property type="term" value="P:subtelomeric heterochromatin formation"/>
    <property type="evidence" value="ECO:0007669"/>
    <property type="project" value="InterPro"/>
</dbReference>
<sequence>MTTIESSKKENRSYLIIEREQNKPMINLPPKKVMASKLAAAAAAAAMTNTTTTTSTRVVNRNDTSTTQLGSSSVKRRLSESNESSTREKKVAKSPMMKPSKSITHSERIVQSEINQYRPYFEDTEIDKARLQVVLEYPGLVEPESTGREEEEEDKDEYNPITDLIQTCEFIYDCYLTEQDKSLFGDQSHGIMRNLTKYRNRRSGSGFGQAVKEFNSVMKRLKEDGTLSKNAKEMRHPNYDLACHILFQVYSRTVARQAEALNNYQAFSNNVYGEINPSLVKEFIVKTNINSNSVFMDLGCGIGNVVLQVAAQTGCEAYGIEIMETPCKFAKRQLKEYAARMKAWRLPTGKIHFRHGDFLDVAANDLYSTLKRSDVLLVNNYAFDAATNQALAQLFLDLKEGTKIISLKSFVPKNHKINQRSINLPESILRVESFEYYSEAVSWTNNGGHYYIATVDRSRLEPFYEKMYRH</sequence>
<comment type="catalytic activity">
    <reaction evidence="13 14">
        <text>L-lysyl(79)-[histone H3] + 3 S-adenosyl-L-methionine = N(6),N(6),N(6)-trimethyl-L-lysyl(79)-[histone H3] + 3 S-adenosyl-L-homocysteine + 3 H(+)</text>
        <dbReference type="Rhea" id="RHEA:60328"/>
        <dbReference type="Rhea" id="RHEA-COMP:15549"/>
        <dbReference type="Rhea" id="RHEA-COMP:15552"/>
        <dbReference type="ChEBI" id="CHEBI:15378"/>
        <dbReference type="ChEBI" id="CHEBI:29969"/>
        <dbReference type="ChEBI" id="CHEBI:57856"/>
        <dbReference type="ChEBI" id="CHEBI:59789"/>
        <dbReference type="ChEBI" id="CHEBI:61961"/>
        <dbReference type="EC" id="2.1.1.360"/>
    </reaction>
</comment>
<comment type="similarity">
    <text evidence="14">Belongs to the class I-like SAM-binding methyltransferase superfamily. DOT1 family.</text>
</comment>
<dbReference type="Proteomes" id="UP000253551">
    <property type="component" value="Unassembled WGS sequence"/>
</dbReference>
<dbReference type="OrthoDB" id="443402at2759"/>
<dbReference type="EMBL" id="PJQM01000262">
    <property type="protein sequence ID" value="RCI05962.1"/>
    <property type="molecule type" value="Genomic_DNA"/>
</dbReference>
<dbReference type="GO" id="GO:0140956">
    <property type="term" value="F:histone H3K79 trimethyltransferase activity"/>
    <property type="evidence" value="ECO:0007669"/>
    <property type="project" value="UniProtKB-EC"/>
</dbReference>
<dbReference type="GO" id="GO:0000077">
    <property type="term" value="P:DNA damage checkpoint signaling"/>
    <property type="evidence" value="ECO:0007669"/>
    <property type="project" value="InterPro"/>
</dbReference>
<evidence type="ECO:0000256" key="2">
    <source>
        <dbReference type="ARBA" id="ARBA00012190"/>
    </source>
</evidence>
<feature type="binding site" evidence="15">
    <location>
        <begin position="357"/>
        <end position="358"/>
    </location>
    <ligand>
        <name>S-adenosyl-L-methionine</name>
        <dbReference type="ChEBI" id="CHEBI:59789"/>
    </ligand>
</feature>
<dbReference type="CDD" id="cd02440">
    <property type="entry name" value="AdoMet_MTases"/>
    <property type="match status" value="1"/>
</dbReference>
<evidence type="ECO:0000256" key="13">
    <source>
        <dbReference type="ARBA" id="ARBA00047770"/>
    </source>
</evidence>
<keyword evidence="6 14" id="KW-0949">S-adenosyl-L-methionine</keyword>
<keyword evidence="19" id="KW-1185">Reference proteome</keyword>
<evidence type="ECO:0000256" key="4">
    <source>
        <dbReference type="ARBA" id="ARBA00022603"/>
    </source>
</evidence>
<dbReference type="GO" id="GO:0005634">
    <property type="term" value="C:nucleus"/>
    <property type="evidence" value="ECO:0007669"/>
    <property type="project" value="UniProtKB-SubCell"/>
</dbReference>
<feature type="compositionally biased region" description="Polar residues" evidence="16">
    <location>
        <begin position="57"/>
        <end position="73"/>
    </location>
</feature>
<dbReference type="PANTHER" id="PTHR21451">
    <property type="entry name" value="HISTONE H3 METHYLTRANSFERASE"/>
    <property type="match status" value="1"/>
</dbReference>
<keyword evidence="4 14" id="KW-0489">Methyltransferase</keyword>
<feature type="binding site" evidence="15">
    <location>
        <begin position="295"/>
        <end position="304"/>
    </location>
    <ligand>
        <name>S-adenosyl-L-methionine</name>
        <dbReference type="ChEBI" id="CHEBI:59789"/>
    </ligand>
</feature>
<comment type="subcellular location">
    <subcellularLocation>
        <location evidence="1 14">Nucleus</location>
    </subcellularLocation>
</comment>
<evidence type="ECO:0000256" key="12">
    <source>
        <dbReference type="ARBA" id="ARBA00029821"/>
    </source>
</evidence>
<evidence type="ECO:0000256" key="14">
    <source>
        <dbReference type="PIRNR" id="PIRNR017570"/>
    </source>
</evidence>
<evidence type="ECO:0000256" key="5">
    <source>
        <dbReference type="ARBA" id="ARBA00022679"/>
    </source>
</evidence>
<dbReference type="FunFam" id="3.40.50.150:FF:000033">
    <property type="entry name" value="Histone-lysine N-methyltransferase, H3 lysine-79 specific"/>
    <property type="match status" value="1"/>
</dbReference>
<evidence type="ECO:0000313" key="18">
    <source>
        <dbReference type="EMBL" id="RCI05962.1"/>
    </source>
</evidence>
<evidence type="ECO:0000256" key="11">
    <source>
        <dbReference type="ARBA" id="ARBA00023242"/>
    </source>
</evidence>
<feature type="region of interest" description="Disordered" evidence="16">
    <location>
        <begin position="48"/>
        <end position="105"/>
    </location>
</feature>
<evidence type="ECO:0000256" key="7">
    <source>
        <dbReference type="ARBA" id="ARBA00022737"/>
    </source>
</evidence>
<evidence type="ECO:0000256" key="16">
    <source>
        <dbReference type="SAM" id="MobiDB-lite"/>
    </source>
</evidence>
<keyword evidence="10 14" id="KW-0804">Transcription</keyword>
<name>A0A367KVQ0_RHIST</name>